<evidence type="ECO:0000313" key="4">
    <source>
        <dbReference type="EMBL" id="MED6263424.1"/>
    </source>
</evidence>
<evidence type="ECO:0000256" key="1">
    <source>
        <dbReference type="SAM" id="Coils"/>
    </source>
</evidence>
<dbReference type="SMART" id="SM00454">
    <property type="entry name" value="SAM"/>
    <property type="match status" value="2"/>
</dbReference>
<dbReference type="InterPro" id="IPR001660">
    <property type="entry name" value="SAM"/>
</dbReference>
<feature type="coiled-coil region" evidence="1">
    <location>
        <begin position="12"/>
        <end position="189"/>
    </location>
</feature>
<dbReference type="EMBL" id="JAHUTJ010000204">
    <property type="protein sequence ID" value="MED6263424.1"/>
    <property type="molecule type" value="Genomic_DNA"/>
</dbReference>
<dbReference type="Gene3D" id="1.10.150.50">
    <property type="entry name" value="Transcription Factor, Ets-1"/>
    <property type="match status" value="3"/>
</dbReference>
<organism evidence="4 5">
    <name type="scientific">Characodon lateralis</name>
    <dbReference type="NCBI Taxonomy" id="208331"/>
    <lineage>
        <taxon>Eukaryota</taxon>
        <taxon>Metazoa</taxon>
        <taxon>Chordata</taxon>
        <taxon>Craniata</taxon>
        <taxon>Vertebrata</taxon>
        <taxon>Euteleostomi</taxon>
        <taxon>Actinopterygii</taxon>
        <taxon>Neopterygii</taxon>
        <taxon>Teleostei</taxon>
        <taxon>Neoteleostei</taxon>
        <taxon>Acanthomorphata</taxon>
        <taxon>Ovalentaria</taxon>
        <taxon>Atherinomorphae</taxon>
        <taxon>Cyprinodontiformes</taxon>
        <taxon>Goodeidae</taxon>
        <taxon>Characodon</taxon>
    </lineage>
</organism>
<keyword evidence="1" id="KW-0175">Coiled coil</keyword>
<dbReference type="InterPro" id="IPR037614">
    <property type="entry name" value="Kazrin"/>
</dbReference>
<feature type="region of interest" description="Disordered" evidence="2">
    <location>
        <begin position="250"/>
        <end position="283"/>
    </location>
</feature>
<name>A0ABU7CPJ9_9TELE</name>
<dbReference type="Pfam" id="PF00536">
    <property type="entry name" value="SAM_1"/>
    <property type="match status" value="2"/>
</dbReference>
<feature type="domain" description="SAM" evidence="3">
    <location>
        <begin position="452"/>
        <end position="508"/>
    </location>
</feature>
<dbReference type="InterPro" id="IPR059089">
    <property type="entry name" value="Kazrin_N"/>
</dbReference>
<dbReference type="PANTHER" id="PTHR12776:SF3">
    <property type="entry name" value="KAZRIN-A"/>
    <property type="match status" value="1"/>
</dbReference>
<dbReference type="Proteomes" id="UP001352852">
    <property type="component" value="Unassembled WGS sequence"/>
</dbReference>
<comment type="caution">
    <text evidence="4">The sequence shown here is derived from an EMBL/GenBank/DDBJ whole genome shotgun (WGS) entry which is preliminary data.</text>
</comment>
<dbReference type="InterPro" id="IPR037615">
    <property type="entry name" value="Kazrin_SAM_rpt_2"/>
</dbReference>
<dbReference type="InterPro" id="IPR013761">
    <property type="entry name" value="SAM/pointed_sf"/>
</dbReference>
<keyword evidence="5" id="KW-1185">Reference proteome</keyword>
<gene>
    <name evidence="4" type="ORF">CHARACLAT_004432</name>
</gene>
<feature type="non-terminal residue" evidence="4">
    <location>
        <position position="1"/>
    </location>
</feature>
<feature type="region of interest" description="Disordered" evidence="2">
    <location>
        <begin position="587"/>
        <end position="610"/>
    </location>
</feature>
<evidence type="ECO:0000313" key="5">
    <source>
        <dbReference type="Proteomes" id="UP001352852"/>
    </source>
</evidence>
<feature type="domain" description="SAM" evidence="3">
    <location>
        <begin position="366"/>
        <end position="431"/>
    </location>
</feature>
<dbReference type="PANTHER" id="PTHR12776">
    <property type="entry name" value="KAZRIN-RELATED"/>
    <property type="match status" value="1"/>
</dbReference>
<sequence length="636" mass="71962">SLKAFFPYLYILVLLREEVAQLQQEVHLLRQMKDMLSKDLEETQRGCSADVLSATELRVQLAQKEEELDRAKEALQAMKSDRKRLKAEKADLVNQMQQLYATLESREEQLRDFIRNYEQHRKSEDAVKALAKEKDLLEREKWDLRRQTKEATEHTGILRSQLDLKENRIKELEAELAMAKQSLATLTKDVPKRHSLAMPTEAVVNGNNQEWVMQADLPLTAAIRQSQQTLYVHTGHPTDRQVAAVRVSPIHSRQPSIISDASAVEGDRSSTPSDINSPRHRTHSLCNSLEDLEEAKRKKKKEKMGLGSLSRVFARGKQRKSLDPGLFDDSDSLYSLNRLSLSDGSEDQLDRLQQVELARTTPMSQWRAGTVQAWLEVVMAMPMYIRTCSENVKSGKVLLGLTDEDLELGLGVSSLMHRRKLRLAIEDYRDAENGKELSKAADLDHHWVAKAWLSDVGLPQYSQAFHTHLVDGRMLNSLTRRDLERHLNITKKFHQVSLLLGIELLQSFNFDKEVLQARRIQSEHQNDDPLVWTSHRVMKWIKDIDLKVGTSRRPVRRSWGPTLEPGLGSGLVGECLMAGLLLAGPGQAKPEREMRGHPPVGPPPAGGTMRDQCKDDWAADKGGDLGGLIPGCLGWL</sequence>
<dbReference type="Pfam" id="PF25986">
    <property type="entry name" value="Kazrin"/>
    <property type="match status" value="1"/>
</dbReference>
<dbReference type="CDD" id="cd09567">
    <property type="entry name" value="SAM_kazrin_repeat2"/>
    <property type="match status" value="1"/>
</dbReference>
<reference evidence="4 5" key="1">
    <citation type="submission" date="2021-06" db="EMBL/GenBank/DDBJ databases">
        <authorList>
            <person name="Palmer J.M."/>
        </authorList>
    </citation>
    <scope>NUCLEOTIDE SEQUENCE [LARGE SCALE GENOMIC DNA]</scope>
    <source>
        <strain evidence="4 5">CL_MEX2019</strain>
        <tissue evidence="4">Muscle</tissue>
    </source>
</reference>
<dbReference type="PROSITE" id="PS50105">
    <property type="entry name" value="SAM_DOMAIN"/>
    <property type="match status" value="2"/>
</dbReference>
<evidence type="ECO:0000259" key="3">
    <source>
        <dbReference type="PROSITE" id="PS50105"/>
    </source>
</evidence>
<evidence type="ECO:0000256" key="2">
    <source>
        <dbReference type="SAM" id="MobiDB-lite"/>
    </source>
</evidence>
<proteinExistence type="predicted"/>
<dbReference type="SUPFAM" id="SSF47769">
    <property type="entry name" value="SAM/Pointed domain"/>
    <property type="match status" value="2"/>
</dbReference>
<protein>
    <recommendedName>
        <fullName evidence="3">SAM domain-containing protein</fullName>
    </recommendedName>
</protein>
<dbReference type="Gene3D" id="1.10.287.1490">
    <property type="match status" value="1"/>
</dbReference>
<accession>A0ABU7CPJ9</accession>